<feature type="binding site" evidence="7">
    <location>
        <begin position="72"/>
        <end position="73"/>
    </location>
    <ligand>
        <name>FMN</name>
        <dbReference type="ChEBI" id="CHEBI:58210"/>
    </ligand>
</feature>
<evidence type="ECO:0000259" key="8">
    <source>
        <dbReference type="Pfam" id="PF01243"/>
    </source>
</evidence>
<keyword evidence="3 7" id="KW-0288">FMN</keyword>
<dbReference type="InterPro" id="IPR011576">
    <property type="entry name" value="Pyridox_Oxase_N"/>
</dbReference>
<keyword evidence="2" id="KW-0285">Flavoprotein</keyword>
<dbReference type="Pfam" id="PF10590">
    <property type="entry name" value="PNP_phzG_C"/>
    <property type="match status" value="1"/>
</dbReference>
<dbReference type="InterPro" id="IPR012349">
    <property type="entry name" value="Split_barrel_FMN-bd"/>
</dbReference>
<evidence type="ECO:0000259" key="9">
    <source>
        <dbReference type="Pfam" id="PF10590"/>
    </source>
</evidence>
<dbReference type="SUPFAM" id="SSF50475">
    <property type="entry name" value="FMN-binding split barrel"/>
    <property type="match status" value="1"/>
</dbReference>
<feature type="binding site" evidence="7">
    <location>
        <begin position="136"/>
        <end position="137"/>
    </location>
    <ligand>
        <name>FMN</name>
        <dbReference type="ChEBI" id="CHEBI:58210"/>
    </ligand>
</feature>
<dbReference type="NCBIfam" id="TIGR00558">
    <property type="entry name" value="pdxH"/>
    <property type="match status" value="1"/>
</dbReference>
<evidence type="ECO:0000313" key="10">
    <source>
        <dbReference type="EMBL" id="AFM11393.1"/>
    </source>
</evidence>
<feature type="binding site" evidence="7">
    <location>
        <position position="79"/>
    </location>
    <ligand>
        <name>FMN</name>
        <dbReference type="ChEBI" id="CHEBI:58210"/>
    </ligand>
</feature>
<evidence type="ECO:0000313" key="11">
    <source>
        <dbReference type="Proteomes" id="UP000006048"/>
    </source>
</evidence>
<protein>
    <recommendedName>
        <fullName evidence="5">Pyridoxamine 5'-phosphate oxidase</fullName>
        <ecNumber evidence="5">1.4.3.5</ecNumber>
    </recommendedName>
</protein>
<dbReference type="PATRIC" id="fig|869212.3.peg.715"/>
<feature type="binding site" evidence="6">
    <location>
        <begin position="7"/>
        <end position="10"/>
    </location>
    <ligand>
        <name>substrate</name>
    </ligand>
</feature>
<dbReference type="STRING" id="869212.Turpa_0742"/>
<feature type="domain" description="Pyridoxine 5'-phosphate oxidase dimerisation C-terminal" evidence="9">
    <location>
        <begin position="168"/>
        <end position="209"/>
    </location>
</feature>
<dbReference type="OrthoDB" id="9780392at2"/>
<gene>
    <name evidence="10" type="ordered locus">Turpa_0742</name>
</gene>
<proteinExistence type="inferred from homology"/>
<keyword evidence="4 10" id="KW-0560">Oxidoreductase</keyword>
<dbReference type="PANTHER" id="PTHR10851">
    <property type="entry name" value="PYRIDOXINE-5-PHOSPHATE OXIDASE"/>
    <property type="match status" value="1"/>
</dbReference>
<dbReference type="Pfam" id="PF01243">
    <property type="entry name" value="PNPOx_N"/>
    <property type="match status" value="1"/>
</dbReference>
<reference evidence="10 11" key="1">
    <citation type="submission" date="2012-06" db="EMBL/GenBank/DDBJ databases">
        <title>The complete chromosome of genome of Turneriella parva DSM 21527.</title>
        <authorList>
            <consortium name="US DOE Joint Genome Institute (JGI-PGF)"/>
            <person name="Lucas S."/>
            <person name="Han J."/>
            <person name="Lapidus A."/>
            <person name="Bruce D."/>
            <person name="Goodwin L."/>
            <person name="Pitluck S."/>
            <person name="Peters L."/>
            <person name="Kyrpides N."/>
            <person name="Mavromatis K."/>
            <person name="Ivanova N."/>
            <person name="Mikhailova N."/>
            <person name="Chertkov O."/>
            <person name="Detter J.C."/>
            <person name="Tapia R."/>
            <person name="Han C."/>
            <person name="Land M."/>
            <person name="Hauser L."/>
            <person name="Markowitz V."/>
            <person name="Cheng J.-F."/>
            <person name="Hugenholtz P."/>
            <person name="Woyke T."/>
            <person name="Wu D."/>
            <person name="Gronow S."/>
            <person name="Wellnitz S."/>
            <person name="Brambilla E."/>
            <person name="Klenk H.-P."/>
            <person name="Eisen J.A."/>
        </authorList>
    </citation>
    <scope>NUCLEOTIDE SEQUENCE [LARGE SCALE GENOMIC DNA]</scope>
    <source>
        <strain evidence="11">ATCC BAA-1111 / DSM 21527 / NCTC 11395 / H</strain>
    </source>
</reference>
<dbReference type="PIRSF" id="PIRSF000190">
    <property type="entry name" value="Pyd_amn-ph_oxd"/>
    <property type="match status" value="1"/>
</dbReference>
<feature type="binding site" evidence="7">
    <location>
        <position position="101"/>
    </location>
    <ligand>
        <name>FMN</name>
        <dbReference type="ChEBI" id="CHEBI:58210"/>
    </ligand>
</feature>
<feature type="binding site" evidence="6">
    <location>
        <position position="123"/>
    </location>
    <ligand>
        <name>substrate</name>
    </ligand>
</feature>
<feature type="binding site" evidence="6">
    <location>
        <position position="119"/>
    </location>
    <ligand>
        <name>substrate</name>
    </ligand>
</feature>
<dbReference type="EMBL" id="CP002959">
    <property type="protein sequence ID" value="AFM11393.1"/>
    <property type="molecule type" value="Genomic_DNA"/>
</dbReference>
<dbReference type="AlphaFoldDB" id="I4B286"/>
<dbReference type="PANTHER" id="PTHR10851:SF0">
    <property type="entry name" value="PYRIDOXINE-5'-PHOSPHATE OXIDASE"/>
    <property type="match status" value="1"/>
</dbReference>
<comment type="cofactor">
    <cofactor evidence="7">
        <name>FMN</name>
        <dbReference type="ChEBI" id="CHEBI:58210"/>
    </cofactor>
    <text evidence="7">Binds 1 FMN per subunit.</text>
</comment>
<evidence type="ECO:0000256" key="2">
    <source>
        <dbReference type="ARBA" id="ARBA00022630"/>
    </source>
</evidence>
<evidence type="ECO:0000256" key="6">
    <source>
        <dbReference type="PIRSR" id="PIRSR000190-1"/>
    </source>
</evidence>
<feature type="binding site" evidence="7">
    <location>
        <position position="181"/>
    </location>
    <ligand>
        <name>FMN</name>
        <dbReference type="ChEBI" id="CHEBI:58210"/>
    </ligand>
</feature>
<feature type="domain" description="Pyridoxamine 5'-phosphate oxidase N-terminal" evidence="8">
    <location>
        <begin position="38"/>
        <end position="153"/>
    </location>
</feature>
<dbReference type="GO" id="GO:0010181">
    <property type="term" value="F:FMN binding"/>
    <property type="evidence" value="ECO:0007669"/>
    <property type="project" value="UniProtKB-UniRule"/>
</dbReference>
<dbReference type="RefSeq" id="WP_014801911.1">
    <property type="nucleotide sequence ID" value="NC_018020.1"/>
</dbReference>
<feature type="binding site" evidence="6">
    <location>
        <position position="62"/>
    </location>
    <ligand>
        <name>substrate</name>
    </ligand>
</feature>
<keyword evidence="11" id="KW-1185">Reference proteome</keyword>
<dbReference type="GO" id="GO:0008615">
    <property type="term" value="P:pyridoxine biosynthetic process"/>
    <property type="evidence" value="ECO:0007669"/>
    <property type="project" value="UniProtKB-UniRule"/>
</dbReference>
<dbReference type="HOGENOM" id="CLU_032263_2_2_12"/>
<dbReference type="EC" id="1.4.3.5" evidence="5"/>
<evidence type="ECO:0000256" key="5">
    <source>
        <dbReference type="NCBIfam" id="TIGR00558"/>
    </source>
</evidence>
<dbReference type="KEGG" id="tpx:Turpa_0742"/>
<sequence>MKLASIRSEYNGESIEALPADPHIGAEIWLEHALKVEAEATAFSLATADSAGRLSVRVVLAKAIDARGVTFYTNGNSLKGLQLESQPVAAGVFFWPRQHRQIRFEGRTTRVTDAEADEYFASRPHASQVAAAVSNQSSELAHYTELQARFEKALADFAGLPVPRPPHWGGYTIAFERVEFWQGQPSRLHQRILFERQKDGSYKRSWLEP</sequence>
<evidence type="ECO:0000256" key="3">
    <source>
        <dbReference type="ARBA" id="ARBA00022643"/>
    </source>
</evidence>
<name>I4B286_TURPD</name>
<feature type="binding site" evidence="7">
    <location>
        <position position="191"/>
    </location>
    <ligand>
        <name>FMN</name>
        <dbReference type="ChEBI" id="CHEBI:58210"/>
    </ligand>
</feature>
<dbReference type="InterPro" id="IPR000659">
    <property type="entry name" value="Pyridox_Oxase"/>
</dbReference>
<feature type="binding site" evidence="7">
    <location>
        <begin position="57"/>
        <end position="62"/>
    </location>
    <ligand>
        <name>FMN</name>
        <dbReference type="ChEBI" id="CHEBI:58210"/>
    </ligand>
</feature>
<comment type="similarity">
    <text evidence="1">Belongs to the pyridoxamine 5'-phosphate oxidase family.</text>
</comment>
<feature type="binding site" evidence="6">
    <location>
        <position position="127"/>
    </location>
    <ligand>
        <name>substrate</name>
    </ligand>
</feature>
<organism evidence="10 11">
    <name type="scientific">Turneriella parva (strain ATCC BAA-1111 / DSM 21527 / NCTC 11395 / H)</name>
    <name type="common">Leptospira parva</name>
    <dbReference type="NCBI Taxonomy" id="869212"/>
    <lineage>
        <taxon>Bacteria</taxon>
        <taxon>Pseudomonadati</taxon>
        <taxon>Spirochaetota</taxon>
        <taxon>Spirochaetia</taxon>
        <taxon>Leptospirales</taxon>
        <taxon>Leptospiraceae</taxon>
        <taxon>Turneriella</taxon>
    </lineage>
</organism>
<accession>I4B286</accession>
<dbReference type="Proteomes" id="UP000006048">
    <property type="component" value="Chromosome"/>
</dbReference>
<feature type="binding site" evidence="6">
    <location>
        <begin position="187"/>
        <end position="189"/>
    </location>
    <ligand>
        <name>substrate</name>
    </ligand>
</feature>
<evidence type="ECO:0000256" key="4">
    <source>
        <dbReference type="ARBA" id="ARBA00023002"/>
    </source>
</evidence>
<dbReference type="Gene3D" id="2.30.110.10">
    <property type="entry name" value="Electron Transport, Fmn-binding Protein, Chain A"/>
    <property type="match status" value="1"/>
</dbReference>
<dbReference type="NCBIfam" id="NF004231">
    <property type="entry name" value="PRK05679.1"/>
    <property type="match status" value="1"/>
</dbReference>
<dbReference type="GO" id="GO:0004733">
    <property type="term" value="F:pyridoxamine phosphate oxidase activity"/>
    <property type="evidence" value="ECO:0007669"/>
    <property type="project" value="UniProtKB-UniRule"/>
</dbReference>
<evidence type="ECO:0000256" key="1">
    <source>
        <dbReference type="ARBA" id="ARBA00007301"/>
    </source>
</evidence>
<dbReference type="InterPro" id="IPR019576">
    <property type="entry name" value="Pyridoxamine_oxidase_dimer_C"/>
</dbReference>
<evidence type="ECO:0000256" key="7">
    <source>
        <dbReference type="PIRSR" id="PIRSR000190-2"/>
    </source>
</evidence>